<dbReference type="SMART" id="SM00245">
    <property type="entry name" value="TSPc"/>
    <property type="match status" value="1"/>
</dbReference>
<dbReference type="NCBIfam" id="TIGR00225">
    <property type="entry name" value="prc"/>
    <property type="match status" value="1"/>
</dbReference>
<gene>
    <name evidence="8" type="ORF">SAMN05444405_10577</name>
</gene>
<keyword evidence="4 5" id="KW-0720">Serine protease</keyword>
<dbReference type="Pfam" id="PF13180">
    <property type="entry name" value="PDZ_2"/>
    <property type="match status" value="1"/>
</dbReference>
<dbReference type="Gene3D" id="2.30.42.10">
    <property type="match status" value="1"/>
</dbReference>
<dbReference type="GO" id="GO:0007165">
    <property type="term" value="P:signal transduction"/>
    <property type="evidence" value="ECO:0007669"/>
    <property type="project" value="TreeGrafter"/>
</dbReference>
<dbReference type="EMBL" id="FQTV01000005">
    <property type="protein sequence ID" value="SHF09166.1"/>
    <property type="molecule type" value="Genomic_DNA"/>
</dbReference>
<feature type="signal peptide" evidence="6">
    <location>
        <begin position="1"/>
        <end position="18"/>
    </location>
</feature>
<dbReference type="InterPro" id="IPR029045">
    <property type="entry name" value="ClpP/crotonase-like_dom_sf"/>
</dbReference>
<proteinExistence type="inferred from homology"/>
<evidence type="ECO:0000256" key="1">
    <source>
        <dbReference type="ARBA" id="ARBA00009179"/>
    </source>
</evidence>
<keyword evidence="2 5" id="KW-0645">Protease</keyword>
<keyword evidence="6" id="KW-0732">Signal</keyword>
<dbReference type="Proteomes" id="UP000184509">
    <property type="component" value="Unassembled WGS sequence"/>
</dbReference>
<dbReference type="CDD" id="cd06782">
    <property type="entry name" value="cpPDZ_CPP-like"/>
    <property type="match status" value="1"/>
</dbReference>
<dbReference type="GO" id="GO:0008236">
    <property type="term" value="F:serine-type peptidase activity"/>
    <property type="evidence" value="ECO:0007669"/>
    <property type="project" value="UniProtKB-KW"/>
</dbReference>
<dbReference type="InterPro" id="IPR036034">
    <property type="entry name" value="PDZ_sf"/>
</dbReference>
<dbReference type="FunFam" id="2.30.42.10:FF:000063">
    <property type="entry name" value="Peptidase, S41 family"/>
    <property type="match status" value="1"/>
</dbReference>
<evidence type="ECO:0000256" key="4">
    <source>
        <dbReference type="ARBA" id="ARBA00022825"/>
    </source>
</evidence>
<dbReference type="SUPFAM" id="SSF50156">
    <property type="entry name" value="PDZ domain-like"/>
    <property type="match status" value="1"/>
</dbReference>
<evidence type="ECO:0000256" key="6">
    <source>
        <dbReference type="SAM" id="SignalP"/>
    </source>
</evidence>
<dbReference type="Gene3D" id="3.90.226.10">
    <property type="entry name" value="2-enoyl-CoA Hydratase, Chain A, domain 1"/>
    <property type="match status" value="1"/>
</dbReference>
<dbReference type="InterPro" id="IPR001478">
    <property type="entry name" value="PDZ"/>
</dbReference>
<evidence type="ECO:0000256" key="3">
    <source>
        <dbReference type="ARBA" id="ARBA00022801"/>
    </source>
</evidence>
<keyword evidence="3 5" id="KW-0378">Hydrolase</keyword>
<keyword evidence="9" id="KW-1185">Reference proteome</keyword>
<sequence length="527" mass="59238">MKKVIISLICLFAVSAQAQNYGTVASRKLHMAEFAINNLYVDKVNEDKLVEDAIVKMLSTLDPHSTYANPEEVKKLNEPLQGNFEGIGVQFNMAEDTLLVIQPVSGGPSEKIGILAGDRIIAVNDTAIAGVKMSTDEVMRRLKGPKGSLVNLTVLRRGVNEPLKFKVKRDRIPLYSLDASYMIQDKIGYIRINRFASTTAEEFAKALKELKSKGMKDLILDLQDNGGGYLNAAIDLANEFLEEKELIVYTEGQKTPRSDFFAKGTGSFQKGRLVVLVNEFSASASEILSGAIQDWDRGLIVGRRSFGKGLVQRPIDLPDGSMIRLTVARYYTPAGRCIQKPYESIEKYNMDLINRYNKGEMMNSDSIHFPDSLKCKTKKFERIVYGGGGIMPDYFVPVDTTLYTDYHRNLVAKGVVLKMTLKYIENHRKELLGKYKSFADFNNNFEISSSMMDNLIAMGTEAKVELNKEQLKVSESLIKAQLKALIARDLWDMNEYYHVMNSTNESVKKAVEILQTGDYEKKLTRLN</sequence>
<comment type="similarity">
    <text evidence="1 5">Belongs to the peptidase S41A family.</text>
</comment>
<name>A0A1M4YV01_9BACE</name>
<dbReference type="CDD" id="cd07560">
    <property type="entry name" value="Peptidase_S41_CPP"/>
    <property type="match status" value="1"/>
</dbReference>
<dbReference type="GO" id="GO:0006508">
    <property type="term" value="P:proteolysis"/>
    <property type="evidence" value="ECO:0007669"/>
    <property type="project" value="UniProtKB-KW"/>
</dbReference>
<dbReference type="Pfam" id="PF03572">
    <property type="entry name" value="Peptidase_S41"/>
    <property type="match status" value="1"/>
</dbReference>
<dbReference type="SMART" id="SM00228">
    <property type="entry name" value="PDZ"/>
    <property type="match status" value="1"/>
</dbReference>
<organism evidence="8 9">
    <name type="scientific">Bacteroides luti</name>
    <dbReference type="NCBI Taxonomy" id="1297750"/>
    <lineage>
        <taxon>Bacteria</taxon>
        <taxon>Pseudomonadati</taxon>
        <taxon>Bacteroidota</taxon>
        <taxon>Bacteroidia</taxon>
        <taxon>Bacteroidales</taxon>
        <taxon>Bacteroidaceae</taxon>
        <taxon>Bacteroides</taxon>
    </lineage>
</organism>
<dbReference type="PROSITE" id="PS50106">
    <property type="entry name" value="PDZ"/>
    <property type="match status" value="1"/>
</dbReference>
<evidence type="ECO:0000313" key="9">
    <source>
        <dbReference type="Proteomes" id="UP000184509"/>
    </source>
</evidence>
<accession>A0A1M4YV01</accession>
<evidence type="ECO:0000313" key="8">
    <source>
        <dbReference type="EMBL" id="SHF09166.1"/>
    </source>
</evidence>
<dbReference type="RefSeq" id="WP_073400228.1">
    <property type="nucleotide sequence ID" value="NZ_FQTV01000005.1"/>
</dbReference>
<reference evidence="8 9" key="1">
    <citation type="submission" date="2016-11" db="EMBL/GenBank/DDBJ databases">
        <authorList>
            <person name="Jaros S."/>
            <person name="Januszkiewicz K."/>
            <person name="Wedrychowicz H."/>
        </authorList>
    </citation>
    <scope>NUCLEOTIDE SEQUENCE [LARGE SCALE GENOMIC DNA]</scope>
    <source>
        <strain evidence="8 9">DSM 26991</strain>
    </source>
</reference>
<dbReference type="InterPro" id="IPR004447">
    <property type="entry name" value="Peptidase_S41A"/>
</dbReference>
<evidence type="ECO:0000256" key="2">
    <source>
        <dbReference type="ARBA" id="ARBA00022670"/>
    </source>
</evidence>
<evidence type="ECO:0000259" key="7">
    <source>
        <dbReference type="PROSITE" id="PS50106"/>
    </source>
</evidence>
<dbReference type="OrthoDB" id="9812068at2"/>
<feature type="domain" description="PDZ" evidence="7">
    <location>
        <begin position="73"/>
        <end position="158"/>
    </location>
</feature>
<protein>
    <submittedName>
        <fullName evidence="8">C-terminal processing peptidase-3. Serine peptidase. MEROPS family S41A</fullName>
    </submittedName>
</protein>
<dbReference type="GO" id="GO:0004175">
    <property type="term" value="F:endopeptidase activity"/>
    <property type="evidence" value="ECO:0007669"/>
    <property type="project" value="TreeGrafter"/>
</dbReference>
<dbReference type="Pfam" id="PF22694">
    <property type="entry name" value="CtpB_N-like"/>
    <property type="match status" value="1"/>
</dbReference>
<feature type="chain" id="PRO_5012002263" evidence="6">
    <location>
        <begin position="19"/>
        <end position="527"/>
    </location>
</feature>
<dbReference type="InterPro" id="IPR055210">
    <property type="entry name" value="CtpA/B_N"/>
</dbReference>
<dbReference type="InterPro" id="IPR005151">
    <property type="entry name" value="Tail-specific_protease"/>
</dbReference>
<dbReference type="STRING" id="1297750.SAMN05444405_10577"/>
<dbReference type="PANTHER" id="PTHR32060:SF30">
    <property type="entry name" value="CARBOXY-TERMINAL PROCESSING PROTEASE CTPA"/>
    <property type="match status" value="1"/>
</dbReference>
<dbReference type="Gene3D" id="3.30.750.44">
    <property type="match status" value="1"/>
</dbReference>
<dbReference type="GO" id="GO:0030288">
    <property type="term" value="C:outer membrane-bounded periplasmic space"/>
    <property type="evidence" value="ECO:0007669"/>
    <property type="project" value="TreeGrafter"/>
</dbReference>
<dbReference type="AlphaFoldDB" id="A0A1M4YV01"/>
<evidence type="ECO:0000256" key="5">
    <source>
        <dbReference type="RuleBase" id="RU004404"/>
    </source>
</evidence>
<dbReference type="PANTHER" id="PTHR32060">
    <property type="entry name" value="TAIL-SPECIFIC PROTEASE"/>
    <property type="match status" value="1"/>
</dbReference>
<dbReference type="SUPFAM" id="SSF52096">
    <property type="entry name" value="ClpP/crotonase"/>
    <property type="match status" value="1"/>
</dbReference>